<accession>A0A1I4L5F3</accession>
<dbReference type="Pfam" id="PF00005">
    <property type="entry name" value="ABC_tran"/>
    <property type="match status" value="1"/>
</dbReference>
<dbReference type="GO" id="GO:0005886">
    <property type="term" value="C:plasma membrane"/>
    <property type="evidence" value="ECO:0007669"/>
    <property type="project" value="TreeGrafter"/>
</dbReference>
<keyword evidence="3 5" id="KW-0067">ATP-binding</keyword>
<organism evidence="5 6">
    <name type="scientific">Geodermatophilus ruber</name>
    <dbReference type="NCBI Taxonomy" id="504800"/>
    <lineage>
        <taxon>Bacteria</taxon>
        <taxon>Bacillati</taxon>
        <taxon>Actinomycetota</taxon>
        <taxon>Actinomycetes</taxon>
        <taxon>Geodermatophilales</taxon>
        <taxon>Geodermatophilaceae</taxon>
        <taxon>Geodermatophilus</taxon>
    </lineage>
</organism>
<dbReference type="OrthoDB" id="9787227at2"/>
<dbReference type="Gene3D" id="3.40.50.300">
    <property type="entry name" value="P-loop containing nucleotide triphosphate hydrolases"/>
    <property type="match status" value="1"/>
</dbReference>
<proteinExistence type="predicted"/>
<evidence type="ECO:0000313" key="6">
    <source>
        <dbReference type="Proteomes" id="UP000199152"/>
    </source>
</evidence>
<gene>
    <name evidence="5" type="ORF">SAMN04488085_12026</name>
</gene>
<evidence type="ECO:0000256" key="1">
    <source>
        <dbReference type="ARBA" id="ARBA00022448"/>
    </source>
</evidence>
<evidence type="ECO:0000256" key="3">
    <source>
        <dbReference type="ARBA" id="ARBA00022840"/>
    </source>
</evidence>
<dbReference type="InterPro" id="IPR015854">
    <property type="entry name" value="ABC_transpr_LolD-like"/>
</dbReference>
<dbReference type="SUPFAM" id="SSF52540">
    <property type="entry name" value="P-loop containing nucleoside triphosphate hydrolases"/>
    <property type="match status" value="1"/>
</dbReference>
<dbReference type="InterPro" id="IPR027417">
    <property type="entry name" value="P-loop_NTPase"/>
</dbReference>
<keyword evidence="2" id="KW-0547">Nucleotide-binding</keyword>
<dbReference type="InterPro" id="IPR017911">
    <property type="entry name" value="MacB-like_ATP-bd"/>
</dbReference>
<dbReference type="Proteomes" id="UP000199152">
    <property type="component" value="Unassembled WGS sequence"/>
</dbReference>
<name>A0A1I4L5F3_9ACTN</name>
<keyword evidence="6" id="KW-1185">Reference proteome</keyword>
<dbReference type="PANTHER" id="PTHR24220:SF685">
    <property type="entry name" value="ABC TRANSPORTER RELATED"/>
    <property type="match status" value="1"/>
</dbReference>
<dbReference type="GO" id="GO:0005524">
    <property type="term" value="F:ATP binding"/>
    <property type="evidence" value="ECO:0007669"/>
    <property type="project" value="UniProtKB-KW"/>
</dbReference>
<dbReference type="InterPro" id="IPR003439">
    <property type="entry name" value="ABC_transporter-like_ATP-bd"/>
</dbReference>
<dbReference type="STRING" id="504800.SAMN04488085_12026"/>
<dbReference type="GO" id="GO:0016887">
    <property type="term" value="F:ATP hydrolysis activity"/>
    <property type="evidence" value="ECO:0007669"/>
    <property type="project" value="InterPro"/>
</dbReference>
<dbReference type="InterPro" id="IPR017871">
    <property type="entry name" value="ABC_transporter-like_CS"/>
</dbReference>
<dbReference type="PANTHER" id="PTHR24220">
    <property type="entry name" value="IMPORT ATP-BINDING PROTEIN"/>
    <property type="match status" value="1"/>
</dbReference>
<evidence type="ECO:0000259" key="4">
    <source>
        <dbReference type="PROSITE" id="PS50893"/>
    </source>
</evidence>
<dbReference type="InParanoid" id="A0A1I4L5F3"/>
<dbReference type="PROSITE" id="PS50893">
    <property type="entry name" value="ABC_TRANSPORTER_2"/>
    <property type="match status" value="1"/>
</dbReference>
<dbReference type="GO" id="GO:0022857">
    <property type="term" value="F:transmembrane transporter activity"/>
    <property type="evidence" value="ECO:0007669"/>
    <property type="project" value="TreeGrafter"/>
</dbReference>
<keyword evidence="1" id="KW-0813">Transport</keyword>
<dbReference type="InterPro" id="IPR003593">
    <property type="entry name" value="AAA+_ATPase"/>
</dbReference>
<feature type="domain" description="ABC transporter" evidence="4">
    <location>
        <begin position="9"/>
        <end position="226"/>
    </location>
</feature>
<evidence type="ECO:0000256" key="2">
    <source>
        <dbReference type="ARBA" id="ARBA00022741"/>
    </source>
</evidence>
<protein>
    <submittedName>
        <fullName evidence="5">Putative ABC transport system ATP-binding protein</fullName>
    </submittedName>
</protein>
<sequence length="228" mass="23451">MSSTGAALAECNDVTRTYGRGPTEVVALRGVSCRVVHGQRVAVTGESGSGKSTLLHVLAGLEPPSSGCITWPGLGLRGGRPDGVGVVFQAPSLLPMLDVADNVAVPLLLSGVEPEEAHPRALAALERLELADLAGAAPEELSGGQAQRVALARVLAAEPALVLADEPTGQLDRRTAGHVLDVLLETVDVLGAALVVSTHDPAVADRLAERWPMADGRLTVPVPSGVRR</sequence>
<reference evidence="5 6" key="1">
    <citation type="submission" date="2016-10" db="EMBL/GenBank/DDBJ databases">
        <authorList>
            <person name="de Groot N.N."/>
        </authorList>
    </citation>
    <scope>NUCLEOTIDE SEQUENCE [LARGE SCALE GENOMIC DNA]</scope>
    <source>
        <strain evidence="5 6">DSM 45317</strain>
    </source>
</reference>
<dbReference type="AlphaFoldDB" id="A0A1I4L5F3"/>
<evidence type="ECO:0000313" key="5">
    <source>
        <dbReference type="EMBL" id="SFL86224.1"/>
    </source>
</evidence>
<dbReference type="PROSITE" id="PS00211">
    <property type="entry name" value="ABC_TRANSPORTER_1"/>
    <property type="match status" value="1"/>
</dbReference>
<dbReference type="SMART" id="SM00382">
    <property type="entry name" value="AAA"/>
    <property type="match status" value="1"/>
</dbReference>
<dbReference type="CDD" id="cd03255">
    <property type="entry name" value="ABC_MJ0796_LolCDE_FtsE"/>
    <property type="match status" value="1"/>
</dbReference>
<dbReference type="EMBL" id="FOSW01000020">
    <property type="protein sequence ID" value="SFL86224.1"/>
    <property type="molecule type" value="Genomic_DNA"/>
</dbReference>
<dbReference type="RefSeq" id="WP_091329747.1">
    <property type="nucleotide sequence ID" value="NZ_FOSW01000020.1"/>
</dbReference>